<dbReference type="PANTHER" id="PTHR45023:SF4">
    <property type="entry name" value="GLYCINE-RICH PROTEIN-RELATED"/>
    <property type="match status" value="1"/>
</dbReference>
<gene>
    <name evidence="1" type="ORF">ISN45_Aa04g009820</name>
</gene>
<evidence type="ECO:0008006" key="3">
    <source>
        <dbReference type="Google" id="ProtNLM"/>
    </source>
</evidence>
<comment type="caution">
    <text evidence="1">The sequence shown here is derived from an EMBL/GenBank/DDBJ whole genome shotgun (WGS) entry which is preliminary data.</text>
</comment>
<name>A0A8T2A3M0_9BRAS</name>
<dbReference type="PANTHER" id="PTHR45023">
    <property type="match status" value="1"/>
</dbReference>
<protein>
    <recommendedName>
        <fullName evidence="3">No apical meristem-associated C-terminal domain-containing protein</fullName>
    </recommendedName>
</protein>
<evidence type="ECO:0000313" key="1">
    <source>
        <dbReference type="EMBL" id="KAG7568143.1"/>
    </source>
</evidence>
<dbReference type="Proteomes" id="UP000694240">
    <property type="component" value="Chromosome 9"/>
</dbReference>
<reference evidence="1 2" key="1">
    <citation type="submission" date="2020-12" db="EMBL/GenBank/DDBJ databases">
        <title>Concerted genomic and epigenomic changes stabilize Arabidopsis allopolyploids.</title>
        <authorList>
            <person name="Chen Z."/>
        </authorList>
    </citation>
    <scope>NUCLEOTIDE SEQUENCE [LARGE SCALE GENOMIC DNA]</scope>
    <source>
        <strain evidence="1">Allo738</strain>
        <tissue evidence="1">Leaf</tissue>
    </source>
</reference>
<dbReference type="AlphaFoldDB" id="A0A8T2A3M0"/>
<proteinExistence type="predicted"/>
<accession>A0A8T2A3M0</accession>
<organism evidence="1 2">
    <name type="scientific">Arabidopsis thaliana x Arabidopsis arenosa</name>
    <dbReference type="NCBI Taxonomy" id="1240361"/>
    <lineage>
        <taxon>Eukaryota</taxon>
        <taxon>Viridiplantae</taxon>
        <taxon>Streptophyta</taxon>
        <taxon>Embryophyta</taxon>
        <taxon>Tracheophyta</taxon>
        <taxon>Spermatophyta</taxon>
        <taxon>Magnoliopsida</taxon>
        <taxon>eudicotyledons</taxon>
        <taxon>Gunneridae</taxon>
        <taxon>Pentapetalae</taxon>
        <taxon>rosids</taxon>
        <taxon>malvids</taxon>
        <taxon>Brassicales</taxon>
        <taxon>Brassicaceae</taxon>
        <taxon>Camelineae</taxon>
        <taxon>Arabidopsis</taxon>
    </lineage>
</organism>
<dbReference type="EMBL" id="JAEFBK010000009">
    <property type="protein sequence ID" value="KAG7568143.1"/>
    <property type="molecule type" value="Genomic_DNA"/>
</dbReference>
<evidence type="ECO:0000313" key="2">
    <source>
        <dbReference type="Proteomes" id="UP000694240"/>
    </source>
</evidence>
<sequence length="310" mass="35105">MNELVMKFAGCYEYASWTPHSGKTEDDILVLAYKLYHQDHKTKFSLEHVWRILKTDQKWCNWCETKIKPVKKKAKLSKVEEESVQRPIGVKAAKALAKSKGKGKSQVSVAGSVAEFYGLWKVKEKDFTVKERLSKQKLFDSILGRSDGLSDMKISLKNTLIKEYLFGSNEFVFENEYSGTPLKSSGVGKEEKERNLVLCCFNIKKLGLILFDSDSTVKLVAGLNSRRFRHYLSVSASFYLRSTPPPFNLPTSLSDLRSPSLSSICDERKLSFSSNGGQLQSSPPLFFFSARRFCSETTWILLETNDEALG</sequence>
<keyword evidence="2" id="KW-1185">Reference proteome</keyword>